<accession>Q2PP54</accession>
<keyword evidence="5" id="KW-0808">Transferase</keyword>
<dbReference type="Gene3D" id="3.20.10.10">
    <property type="entry name" value="D-amino Acid Aminotransferase, subunit A, domain 2"/>
    <property type="match status" value="1"/>
</dbReference>
<dbReference type="InterPro" id="IPR050571">
    <property type="entry name" value="Class-IV_PLP-Dep_Aminotrnsfr"/>
</dbReference>
<organism evidence="5">
    <name type="scientific">uncultured prokaryote 2E01A</name>
    <dbReference type="NCBI Taxonomy" id="363282"/>
    <lineage>
        <taxon>unclassified sequences</taxon>
        <taxon>environmental samples</taxon>
    </lineage>
</organism>
<dbReference type="GO" id="GO:0008652">
    <property type="term" value="P:amino acid biosynthetic process"/>
    <property type="evidence" value="ECO:0007669"/>
    <property type="project" value="UniProtKB-ARBA"/>
</dbReference>
<evidence type="ECO:0000256" key="3">
    <source>
        <dbReference type="ARBA" id="ARBA00022898"/>
    </source>
</evidence>
<dbReference type="GO" id="GO:0008483">
    <property type="term" value="F:transaminase activity"/>
    <property type="evidence" value="ECO:0007669"/>
    <property type="project" value="UniProtKB-KW"/>
</dbReference>
<keyword evidence="3" id="KW-0663">Pyridoxal phosphate</keyword>
<dbReference type="CDD" id="cd00449">
    <property type="entry name" value="PLPDE_IV"/>
    <property type="match status" value="1"/>
</dbReference>
<dbReference type="FunFam" id="3.20.10.10:FF:000002">
    <property type="entry name" value="D-alanine aminotransferase"/>
    <property type="match status" value="1"/>
</dbReference>
<dbReference type="InterPro" id="IPR001544">
    <property type="entry name" value="Aminotrans_IV"/>
</dbReference>
<comment type="cofactor">
    <cofactor evidence="1">
        <name>pyridoxal 5'-phosphate</name>
        <dbReference type="ChEBI" id="CHEBI:597326"/>
    </cofactor>
</comment>
<dbReference type="InterPro" id="IPR036038">
    <property type="entry name" value="Aminotransferase-like"/>
</dbReference>
<sequence length="328" mass="35162">MSEVSADDRQYHVDGELVAASEATVSVHDRGFAYGDAVFETIRVYGGVPFRWAAHVERLAESAAALSLPLPVETAELRARVIETLAANDLQEATVKLSVTRGPDTRGLTPSAEPEPTVVVTVSPLSRGGTTGKRVWDEPARLQTAKTRRVPDRALPSEAKTHNYLNQILARLETRVSDATEALVLDTDGYVAEAATANLWFVADDALRTPSLEGPVLPGITRETVIEIARDEEIPVEEGRYEPDDVREADEAFLTSSIREVKPVATVDGVAVGGGPVTTLVGRLYDARVEAACYDENNDGGSDRPRGETDSGETAPQEGTDDSQPSGP</sequence>
<dbReference type="InterPro" id="IPR043132">
    <property type="entry name" value="BCAT-like_C"/>
</dbReference>
<dbReference type="Pfam" id="PF01063">
    <property type="entry name" value="Aminotran_4"/>
    <property type="match status" value="1"/>
</dbReference>
<reference evidence="5" key="1">
    <citation type="submission" date="2005-12" db="EMBL/GenBank/DDBJ databases">
        <title>Environmental genomics of 'Haloquadratum walsbyi' in a saltern crystallizer indicates a large pool of accessory genes in an otherwise coherent species.</title>
        <authorList>
            <person name="Legault B.A."/>
            <person name="Lopez-Lopez A."/>
            <person name="Alba-Casado J.C."/>
            <person name="Doolittle F.W."/>
            <person name="Bolhuis H."/>
            <person name="Rodriguez-Valera F."/>
            <person name="Papke T.R."/>
        </authorList>
    </citation>
    <scope>NUCLEOTIDE SEQUENCE</scope>
</reference>
<evidence type="ECO:0000256" key="2">
    <source>
        <dbReference type="ARBA" id="ARBA00009320"/>
    </source>
</evidence>
<dbReference type="Gene3D" id="3.30.470.10">
    <property type="match status" value="1"/>
</dbReference>
<dbReference type="InterPro" id="IPR043131">
    <property type="entry name" value="BCAT-like_N"/>
</dbReference>
<evidence type="ECO:0000313" key="5">
    <source>
        <dbReference type="EMBL" id="ABC49779.1"/>
    </source>
</evidence>
<evidence type="ECO:0000256" key="4">
    <source>
        <dbReference type="SAM" id="MobiDB-lite"/>
    </source>
</evidence>
<dbReference type="SUPFAM" id="SSF56752">
    <property type="entry name" value="D-aminoacid aminotransferase-like PLP-dependent enzymes"/>
    <property type="match status" value="1"/>
</dbReference>
<dbReference type="GO" id="GO:0046394">
    <property type="term" value="P:carboxylic acid biosynthetic process"/>
    <property type="evidence" value="ECO:0007669"/>
    <property type="project" value="UniProtKB-ARBA"/>
</dbReference>
<dbReference type="AlphaFoldDB" id="Q2PP54"/>
<name>Q2PP54_9ZZZZ</name>
<dbReference type="EMBL" id="DQ314495">
    <property type="protein sequence ID" value="ABC49779.1"/>
    <property type="molecule type" value="Genomic_DNA"/>
</dbReference>
<feature type="region of interest" description="Disordered" evidence="4">
    <location>
        <begin position="295"/>
        <end position="328"/>
    </location>
</feature>
<protein>
    <submittedName>
        <fullName evidence="5">Branched-chain amino acid aminotransferase</fullName>
    </submittedName>
</protein>
<dbReference type="PANTHER" id="PTHR42743">
    <property type="entry name" value="AMINO-ACID AMINOTRANSFERASE"/>
    <property type="match status" value="1"/>
</dbReference>
<proteinExistence type="inferred from homology"/>
<keyword evidence="5" id="KW-0032">Aminotransferase</keyword>
<evidence type="ECO:0000256" key="1">
    <source>
        <dbReference type="ARBA" id="ARBA00001933"/>
    </source>
</evidence>
<comment type="similarity">
    <text evidence="2">Belongs to the class-IV pyridoxal-phosphate-dependent aminotransferase family.</text>
</comment>
<dbReference type="PANTHER" id="PTHR42743:SF11">
    <property type="entry name" value="AMINODEOXYCHORISMATE LYASE"/>
    <property type="match status" value="1"/>
</dbReference>